<feature type="transmembrane region" description="Helical" evidence="8">
    <location>
        <begin position="250"/>
        <end position="270"/>
    </location>
</feature>
<feature type="transmembrane region" description="Helical" evidence="8">
    <location>
        <begin position="433"/>
        <end position="452"/>
    </location>
</feature>
<dbReference type="GO" id="GO:0005886">
    <property type="term" value="C:plasma membrane"/>
    <property type="evidence" value="ECO:0007669"/>
    <property type="project" value="UniProtKB-SubCell"/>
</dbReference>
<dbReference type="EMBL" id="CP023510">
    <property type="protein sequence ID" value="ATF63404.1"/>
    <property type="molecule type" value="Genomic_DNA"/>
</dbReference>
<evidence type="ECO:0000313" key="10">
    <source>
        <dbReference type="Proteomes" id="UP000218628"/>
    </source>
</evidence>
<feature type="transmembrane region" description="Helical" evidence="8">
    <location>
        <begin position="224"/>
        <end position="243"/>
    </location>
</feature>
<feature type="transmembrane region" description="Helical" evidence="8">
    <location>
        <begin position="533"/>
        <end position="556"/>
    </location>
</feature>
<dbReference type="RefSeq" id="WP_096740985.1">
    <property type="nucleotide sequence ID" value="NZ_CP023510.1"/>
</dbReference>
<comment type="subcellular location">
    <subcellularLocation>
        <location evidence="1 8">Cell membrane</location>
        <topology evidence="1 8">Multi-pass membrane protein</topology>
    </subcellularLocation>
</comment>
<dbReference type="InterPro" id="IPR003804">
    <property type="entry name" value="Lactate_perm"/>
</dbReference>
<protein>
    <recommendedName>
        <fullName evidence="8">L-lactate permease</fullName>
    </recommendedName>
</protein>
<dbReference type="Pfam" id="PF02652">
    <property type="entry name" value="Lactate_perm"/>
    <property type="match status" value="1"/>
</dbReference>
<dbReference type="NCBIfam" id="TIGR00795">
    <property type="entry name" value="lctP"/>
    <property type="match status" value="1"/>
</dbReference>
<evidence type="ECO:0000256" key="8">
    <source>
        <dbReference type="RuleBase" id="RU365092"/>
    </source>
</evidence>
<feature type="transmembrane region" description="Helical" evidence="8">
    <location>
        <begin position="119"/>
        <end position="152"/>
    </location>
</feature>
<dbReference type="AlphaFoldDB" id="A0A291DG63"/>
<sequence>METYTAVTNAVGGSLGLSALVATIPLLTFFVMLLGVKARAHWSALVALAASILVAALGFHMPADLAGLSAVRGGIYGLVICWVILGAIWFYQITVLSGRFEDLRRVFDRLGGGDLRIQAILIAFCFGGLLEALAGFGAPVAITATMILSLGVKPLKAAVTVLIANTAPVAFGAVAVPITTAADVGGKDPHVIATIVGHQAPFLAMLVPLILLVILDGMKGLKDAWLPALVIGVSFAIAQWVTAATPAYNLTDVVACIVSMGVAVVFLQFWKPRGVAGVRERYGLPAQSEEKEALPAVRVWMALLPYVIVVAIFGIANLHAGLKAWLKSFVIKIDIQALSSRLVTADGKPVKDAVYNFTWMSNPGTLLIISGLVVAVIYFFFNEKGRYAFKFPAIFTEFGSVVYRMRWSILTIASVLALAYVMNFSGQTIAMGTYLAGLGTVYAFLAPALGWIGTAVTGSDTSANALFSKLQVSAAENLQQAGIHGATPELMLAANTTGGVVGKMISPQSLAIAATSVDMEGKESEILKAVLPWSFGMLVVVCILVFLQTNILSFLVP</sequence>
<feature type="transmembrane region" description="Helical" evidence="8">
    <location>
        <begin position="75"/>
        <end position="98"/>
    </location>
</feature>
<comment type="function">
    <text evidence="8">Uptake of L-lactate across the membrane. Can also transport D-lactate and glycolate.</text>
</comment>
<feature type="transmembrane region" description="Helical" evidence="8">
    <location>
        <begin position="15"/>
        <end position="35"/>
    </location>
</feature>
<keyword evidence="6 8" id="KW-1133">Transmembrane helix</keyword>
<gene>
    <name evidence="9" type="ORF">CO690_06830</name>
</gene>
<dbReference type="GO" id="GO:0015295">
    <property type="term" value="F:solute:proton symporter activity"/>
    <property type="evidence" value="ECO:0007669"/>
    <property type="project" value="TreeGrafter"/>
</dbReference>
<feature type="transmembrane region" description="Helical" evidence="8">
    <location>
        <begin position="191"/>
        <end position="212"/>
    </location>
</feature>
<evidence type="ECO:0000256" key="1">
    <source>
        <dbReference type="ARBA" id="ARBA00004651"/>
    </source>
</evidence>
<comment type="similarity">
    <text evidence="2 8">Belongs to the lactate permease family.</text>
</comment>
<keyword evidence="5 8" id="KW-0812">Transmembrane</keyword>
<reference evidence="10" key="1">
    <citation type="submission" date="2017-09" db="EMBL/GenBank/DDBJ databases">
        <title>FDA dAtabase for Regulatory Grade micrObial Sequences (FDA-ARGOS): Supporting development and validation of Infectious Disease Dx tests.</title>
        <authorList>
            <person name="Minogue T."/>
            <person name="Wolcott M."/>
            <person name="Wasieloski L."/>
            <person name="Aguilar W."/>
            <person name="Moore D."/>
            <person name="Tallon L."/>
            <person name="Sadzewicz L."/>
            <person name="Ott S."/>
            <person name="Zhao X."/>
            <person name="Nagaraj S."/>
            <person name="Vavikolanu K."/>
            <person name="Aluvathingal J."/>
            <person name="Nadendla S."/>
            <person name="Sichtig H."/>
        </authorList>
    </citation>
    <scope>NUCLEOTIDE SEQUENCE [LARGE SCALE GENOMIC DNA]</scope>
    <source>
        <strain evidence="10">FDAARGOS_369</strain>
    </source>
</reference>
<organism evidence="9 10">
    <name type="scientific">Rothia mucilaginosa</name>
    <dbReference type="NCBI Taxonomy" id="43675"/>
    <lineage>
        <taxon>Bacteria</taxon>
        <taxon>Bacillati</taxon>
        <taxon>Actinomycetota</taxon>
        <taxon>Actinomycetes</taxon>
        <taxon>Micrococcales</taxon>
        <taxon>Micrococcaceae</taxon>
        <taxon>Rothia</taxon>
    </lineage>
</organism>
<name>A0A291DG63_9MICC</name>
<feature type="transmembrane region" description="Helical" evidence="8">
    <location>
        <begin position="401"/>
        <end position="421"/>
    </location>
</feature>
<dbReference type="PANTHER" id="PTHR30003">
    <property type="entry name" value="L-LACTATE PERMEASE"/>
    <property type="match status" value="1"/>
</dbReference>
<dbReference type="PANTHER" id="PTHR30003:SF0">
    <property type="entry name" value="GLYCOLATE PERMEASE GLCA-RELATED"/>
    <property type="match status" value="1"/>
</dbReference>
<evidence type="ECO:0000256" key="4">
    <source>
        <dbReference type="ARBA" id="ARBA00022475"/>
    </source>
</evidence>
<evidence type="ECO:0000313" key="9">
    <source>
        <dbReference type="EMBL" id="ATF63404.1"/>
    </source>
</evidence>
<proteinExistence type="inferred from homology"/>
<feature type="transmembrane region" description="Helical" evidence="8">
    <location>
        <begin position="42"/>
        <end position="63"/>
    </location>
</feature>
<evidence type="ECO:0000256" key="6">
    <source>
        <dbReference type="ARBA" id="ARBA00022989"/>
    </source>
</evidence>
<feature type="transmembrane region" description="Helical" evidence="8">
    <location>
        <begin position="299"/>
        <end position="318"/>
    </location>
</feature>
<accession>A0A291DG63</accession>
<evidence type="ECO:0000256" key="7">
    <source>
        <dbReference type="ARBA" id="ARBA00023136"/>
    </source>
</evidence>
<feature type="transmembrane region" description="Helical" evidence="8">
    <location>
        <begin position="364"/>
        <end position="381"/>
    </location>
</feature>
<evidence type="ECO:0000256" key="3">
    <source>
        <dbReference type="ARBA" id="ARBA00022448"/>
    </source>
</evidence>
<feature type="transmembrane region" description="Helical" evidence="8">
    <location>
        <begin position="158"/>
        <end position="179"/>
    </location>
</feature>
<keyword evidence="7 8" id="KW-0472">Membrane</keyword>
<evidence type="ECO:0000256" key="2">
    <source>
        <dbReference type="ARBA" id="ARBA00010100"/>
    </source>
</evidence>
<evidence type="ECO:0000256" key="5">
    <source>
        <dbReference type="ARBA" id="ARBA00022692"/>
    </source>
</evidence>
<dbReference type="GO" id="GO:0015129">
    <property type="term" value="F:lactate transmembrane transporter activity"/>
    <property type="evidence" value="ECO:0007669"/>
    <property type="project" value="UniProtKB-UniRule"/>
</dbReference>
<keyword evidence="4 8" id="KW-1003">Cell membrane</keyword>
<dbReference type="Proteomes" id="UP000218628">
    <property type="component" value="Chromosome"/>
</dbReference>
<keyword evidence="3 8" id="KW-0813">Transport</keyword>